<name>D7A571_ANCN5</name>
<organism evidence="2 3">
    <name type="scientific">Ancylobacter novellus (strain ATCC 8093 / DSM 506 / JCM 20403 / CCM 1077 / IAM 12100 / NBRC 12443 / NCIMB 10456)</name>
    <name type="common">Starkeya novella</name>
    <dbReference type="NCBI Taxonomy" id="639283"/>
    <lineage>
        <taxon>Bacteria</taxon>
        <taxon>Pseudomonadati</taxon>
        <taxon>Pseudomonadota</taxon>
        <taxon>Alphaproteobacteria</taxon>
        <taxon>Hyphomicrobiales</taxon>
        <taxon>Xanthobacteraceae</taxon>
        <taxon>Ancylobacter</taxon>
    </lineage>
</organism>
<dbReference type="AlphaFoldDB" id="D7A571"/>
<protein>
    <recommendedName>
        <fullName evidence="1">HNH nuclease domain-containing protein</fullName>
    </recommendedName>
</protein>
<dbReference type="Proteomes" id="UP000006633">
    <property type="component" value="Chromosome"/>
</dbReference>
<reference evidence="2 3" key="1">
    <citation type="journal article" date="2012" name="Stand. Genomic Sci.">
        <title>Complete genome sequence of the facultatively chemolithoautotrophic and methylotrophic alpha Proteobacterium Starkeya novella type strain (ATCC 8093(T)).</title>
        <authorList>
            <person name="Kappler U."/>
            <person name="Davenport K."/>
            <person name="Beatson S."/>
            <person name="Lucas S."/>
            <person name="Lapidus A."/>
            <person name="Copeland A."/>
            <person name="Berry K.W."/>
            <person name="Glavina Del Rio T."/>
            <person name="Hammon N."/>
            <person name="Dalin E."/>
            <person name="Tice H."/>
            <person name="Pitluck S."/>
            <person name="Richardson P."/>
            <person name="Bruce D."/>
            <person name="Goodwin L.A."/>
            <person name="Han C."/>
            <person name="Tapia R."/>
            <person name="Detter J.C."/>
            <person name="Chang Y.J."/>
            <person name="Jeffries C.D."/>
            <person name="Land M."/>
            <person name="Hauser L."/>
            <person name="Kyrpides N.C."/>
            <person name="Goker M."/>
            <person name="Ivanova N."/>
            <person name="Klenk H.P."/>
            <person name="Woyke T."/>
        </authorList>
    </citation>
    <scope>NUCLEOTIDE SEQUENCE [LARGE SCALE GENOMIC DNA]</scope>
    <source>
        <strain evidence="3">ATCC 8093 / DSM 506 / JCM 20403 / CCM 1077 / IAM 12100 / NBRC 12443 / NCIMB 10456</strain>
    </source>
</reference>
<dbReference type="InterPro" id="IPR003615">
    <property type="entry name" value="HNH_nuc"/>
</dbReference>
<sequence>MPAFWLTYKPLSSAAPRGWPPEQMDRLVSNFQADSNGATPLWRIASSKAASVGDRVYLFQQGSGPRGVFGIGELIEAPRRQPDPTDIDAGVTERARIRLMHLVNPRSGFLLDYDAIADIIPQSLLDAQQSGNRVPEEVSRELENRLAPIAGAARPLGAHDADASEFDPSSVNDDQERALRAIRIRRGQPAFREALMSAYGGKCAITGCAVEHVLEAAHIYPYAGRTTNHPSNGLLLRADLHTLFDCYLIAIEPTTREVVVAEELRSSPYMKLAGRRLRTPRDVTSTASKRSLEMRYAAFKAKGRLS</sequence>
<dbReference type="EMBL" id="CP002026">
    <property type="protein sequence ID" value="ADH89959.1"/>
    <property type="molecule type" value="Genomic_DNA"/>
</dbReference>
<dbReference type="STRING" id="639283.Snov_2665"/>
<dbReference type="Pfam" id="PF13391">
    <property type="entry name" value="HNH_2"/>
    <property type="match status" value="1"/>
</dbReference>
<dbReference type="HOGENOM" id="CLU_908847_0_0_5"/>
<dbReference type="eggNOG" id="COG3440">
    <property type="taxonomic scope" value="Bacteria"/>
</dbReference>
<keyword evidence="3" id="KW-1185">Reference proteome</keyword>
<accession>D7A571</accession>
<proteinExistence type="predicted"/>
<dbReference type="KEGG" id="sno:Snov_2665"/>
<feature type="domain" description="HNH nuclease" evidence="1">
    <location>
        <begin position="203"/>
        <end position="252"/>
    </location>
</feature>
<gene>
    <name evidence="2" type="ordered locus">Snov_2665</name>
</gene>
<evidence type="ECO:0000313" key="2">
    <source>
        <dbReference type="EMBL" id="ADH89959.1"/>
    </source>
</evidence>
<evidence type="ECO:0000313" key="3">
    <source>
        <dbReference type="Proteomes" id="UP000006633"/>
    </source>
</evidence>
<evidence type="ECO:0000259" key="1">
    <source>
        <dbReference type="Pfam" id="PF13391"/>
    </source>
</evidence>